<keyword evidence="4" id="KW-1185">Reference proteome</keyword>
<evidence type="ECO:0000256" key="1">
    <source>
        <dbReference type="SAM" id="MobiDB-lite"/>
    </source>
</evidence>
<protein>
    <recommendedName>
        <fullName evidence="2">IPT/TIG domain-containing protein</fullName>
    </recommendedName>
</protein>
<evidence type="ECO:0000259" key="2">
    <source>
        <dbReference type="Pfam" id="PF01833"/>
    </source>
</evidence>
<accession>A0A2P6N2X1</accession>
<feature type="compositionally biased region" description="Low complexity" evidence="1">
    <location>
        <begin position="364"/>
        <end position="375"/>
    </location>
</feature>
<dbReference type="SUPFAM" id="SSF81296">
    <property type="entry name" value="E set domains"/>
    <property type="match status" value="1"/>
</dbReference>
<dbReference type="InterPro" id="IPR013783">
    <property type="entry name" value="Ig-like_fold"/>
</dbReference>
<evidence type="ECO:0000313" key="4">
    <source>
        <dbReference type="Proteomes" id="UP000241769"/>
    </source>
</evidence>
<feature type="compositionally biased region" description="Acidic residues" evidence="1">
    <location>
        <begin position="151"/>
        <end position="162"/>
    </location>
</feature>
<dbReference type="Proteomes" id="UP000241769">
    <property type="component" value="Unassembled WGS sequence"/>
</dbReference>
<sequence>MAVFQGAFEGFHLFTLHDQREAEADHRRPELGNIQRVGDYHLNMQSSHAKVPIMQESSSTSPPPPHTLYPPPLSDPSAMLRPMDNQALLMQRMHAQAYQHYGQYLTQAHINPYALPYNIHDPRILMVPPPVQPIPSETLPQPRLKRTKSEDSEDDRSSEEEMNNNNRNQASNHFPATLSPILPDQRSATKVLFSSPPFGPVPSMHHMMEGWNSAGAGPDPFNRLLPPNGPPTPSAVPPIWSFSPWGLPGYYNEAYMRQAVAGANLAGIAPMMQMAGAPQSPMGFPAHQPLPSFPSPYTEQRSHNRNERNYNANHNSVEQPTEEKKAAVVPPPMSYPGYEGYYPRPAANNAAPTPAATPAPTNPLPTGAAAPSAAPGITPATNRFVLKDQPNAYQRKSYLTPNPLIICTREACGDRSNTSLPKIADGTVQVELVDGMGRKLDPNRKIFEPADGQFEVPLNLKCIAEFSLKVLQNSGPDLFCLLFTVNYTTVGGERYTETIQSRKFVVQSNKALKQKEKPSVIGLKPAQGGTDQEIDVWIKGSEFHRQGILVCFGDRVGKVIEISENLLVVSVPARPEFREKVEVPVTVSNKYRNEVKTADNKRLVYTYVPTAI</sequence>
<reference evidence="3 4" key="1">
    <citation type="journal article" date="2018" name="Genome Biol. Evol.">
        <title>Multiple Roots of Fruiting Body Formation in Amoebozoa.</title>
        <authorList>
            <person name="Hillmann F."/>
            <person name="Forbes G."/>
            <person name="Novohradska S."/>
            <person name="Ferling I."/>
            <person name="Riege K."/>
            <person name="Groth M."/>
            <person name="Westermann M."/>
            <person name="Marz M."/>
            <person name="Spaller T."/>
            <person name="Winckler T."/>
            <person name="Schaap P."/>
            <person name="Glockner G."/>
        </authorList>
    </citation>
    <scope>NUCLEOTIDE SEQUENCE [LARGE SCALE GENOMIC DNA]</scope>
    <source>
        <strain evidence="3 4">Jena</strain>
    </source>
</reference>
<dbReference type="InterPro" id="IPR002909">
    <property type="entry name" value="IPT_dom"/>
</dbReference>
<feature type="region of interest" description="Disordered" evidence="1">
    <location>
        <begin position="128"/>
        <end position="180"/>
    </location>
</feature>
<evidence type="ECO:0000313" key="3">
    <source>
        <dbReference type="EMBL" id="PRP78316.1"/>
    </source>
</evidence>
<name>A0A2P6N2X1_9EUKA</name>
<dbReference type="InParanoid" id="A0A2P6N2X1"/>
<dbReference type="CDD" id="cd00102">
    <property type="entry name" value="IPT"/>
    <property type="match status" value="1"/>
</dbReference>
<dbReference type="EMBL" id="MDYQ01000230">
    <property type="protein sequence ID" value="PRP78316.1"/>
    <property type="molecule type" value="Genomic_DNA"/>
</dbReference>
<dbReference type="AlphaFoldDB" id="A0A2P6N2X1"/>
<feature type="region of interest" description="Disordered" evidence="1">
    <location>
        <begin position="280"/>
        <end position="330"/>
    </location>
</feature>
<proteinExistence type="predicted"/>
<feature type="domain" description="IPT/TIG" evidence="2">
    <location>
        <begin position="518"/>
        <end position="589"/>
    </location>
</feature>
<dbReference type="InterPro" id="IPR014756">
    <property type="entry name" value="Ig_E-set"/>
</dbReference>
<comment type="caution">
    <text evidence="3">The sequence shown here is derived from an EMBL/GenBank/DDBJ whole genome shotgun (WGS) entry which is preliminary data.</text>
</comment>
<dbReference type="Gene3D" id="2.60.40.10">
    <property type="entry name" value="Immunoglobulins"/>
    <property type="match status" value="1"/>
</dbReference>
<gene>
    <name evidence="3" type="ORF">PROFUN_13812</name>
</gene>
<feature type="region of interest" description="Disordered" evidence="1">
    <location>
        <begin position="349"/>
        <end position="375"/>
    </location>
</feature>
<dbReference type="Pfam" id="PF01833">
    <property type="entry name" value="TIG"/>
    <property type="match status" value="1"/>
</dbReference>
<organism evidence="3 4">
    <name type="scientific">Planoprotostelium fungivorum</name>
    <dbReference type="NCBI Taxonomy" id="1890364"/>
    <lineage>
        <taxon>Eukaryota</taxon>
        <taxon>Amoebozoa</taxon>
        <taxon>Evosea</taxon>
        <taxon>Variosea</taxon>
        <taxon>Cavosteliida</taxon>
        <taxon>Cavosteliaceae</taxon>
        <taxon>Planoprotostelium</taxon>
    </lineage>
</organism>